<keyword evidence="5 10" id="KW-0812">Transmembrane</keyword>
<evidence type="ECO:0000256" key="6">
    <source>
        <dbReference type="ARBA" id="ARBA00022946"/>
    </source>
</evidence>
<keyword evidence="13" id="KW-1185">Reference proteome</keyword>
<evidence type="ECO:0000256" key="4">
    <source>
        <dbReference type="ARBA" id="ARBA00022640"/>
    </source>
</evidence>
<comment type="subcellular location">
    <subcellularLocation>
        <location evidence="1">Plastid</location>
        <location evidence="1">Chloroplast membrane</location>
        <topology evidence="1">Multi-pass membrane protein</topology>
    </subcellularLocation>
</comment>
<dbReference type="InterPro" id="IPR021825">
    <property type="entry name" value="RETICULATA-related"/>
</dbReference>
<evidence type="ECO:0000313" key="11">
    <source>
        <dbReference type="EMBL" id="KAK8543412.1"/>
    </source>
</evidence>
<comment type="similarity">
    <text evidence="2">Belongs to the RETICULATA family.</text>
</comment>
<accession>A0ABR2DPP8</accession>
<feature type="region of interest" description="Disordered" evidence="9">
    <location>
        <begin position="89"/>
        <end position="132"/>
    </location>
</feature>
<evidence type="ECO:0000256" key="2">
    <source>
        <dbReference type="ARBA" id="ARBA00010793"/>
    </source>
</evidence>
<keyword evidence="7 10" id="KW-1133">Transmembrane helix</keyword>
<dbReference type="Proteomes" id="UP001472677">
    <property type="component" value="Unassembled WGS sequence"/>
</dbReference>
<evidence type="ECO:0000256" key="3">
    <source>
        <dbReference type="ARBA" id="ARBA00022528"/>
    </source>
</evidence>
<comment type="caution">
    <text evidence="12">The sequence shown here is derived from an EMBL/GenBank/DDBJ whole genome shotgun (WGS) entry which is preliminary data.</text>
</comment>
<organism evidence="12 13">
    <name type="scientific">Hibiscus sabdariffa</name>
    <name type="common">roselle</name>
    <dbReference type="NCBI Taxonomy" id="183260"/>
    <lineage>
        <taxon>Eukaryota</taxon>
        <taxon>Viridiplantae</taxon>
        <taxon>Streptophyta</taxon>
        <taxon>Embryophyta</taxon>
        <taxon>Tracheophyta</taxon>
        <taxon>Spermatophyta</taxon>
        <taxon>Magnoliopsida</taxon>
        <taxon>eudicotyledons</taxon>
        <taxon>Gunneridae</taxon>
        <taxon>Pentapetalae</taxon>
        <taxon>rosids</taxon>
        <taxon>malvids</taxon>
        <taxon>Malvales</taxon>
        <taxon>Malvaceae</taxon>
        <taxon>Malvoideae</taxon>
        <taxon>Hibiscus</taxon>
    </lineage>
</organism>
<keyword evidence="4" id="KW-0934">Plastid</keyword>
<name>A0ABR2DPP8_9ROSI</name>
<reference evidence="12 13" key="1">
    <citation type="journal article" date="2024" name="G3 (Bethesda)">
        <title>Genome assembly of Hibiscus sabdariffa L. provides insights into metabolisms of medicinal natural products.</title>
        <authorList>
            <person name="Kim T."/>
        </authorList>
    </citation>
    <scope>NUCLEOTIDE SEQUENCE [LARGE SCALE GENOMIC DNA]</scope>
    <source>
        <strain evidence="12">TK-2024</strain>
        <tissue evidence="12">Old leaves</tissue>
    </source>
</reference>
<protein>
    <submittedName>
        <fullName evidence="12">Uncharacterized protein</fullName>
    </submittedName>
</protein>
<evidence type="ECO:0000256" key="10">
    <source>
        <dbReference type="SAM" id="Phobius"/>
    </source>
</evidence>
<feature type="compositionally biased region" description="Gly residues" evidence="9">
    <location>
        <begin position="110"/>
        <end position="129"/>
    </location>
</feature>
<keyword evidence="8 10" id="KW-0472">Membrane</keyword>
<feature type="transmembrane region" description="Helical" evidence="10">
    <location>
        <begin position="316"/>
        <end position="336"/>
    </location>
</feature>
<keyword evidence="6" id="KW-0809">Transit peptide</keyword>
<dbReference type="PANTHER" id="PTHR31038:SF18">
    <property type="entry name" value="PROTEIN RETICULATA-RELATED 1, CHLOROPLASTIC"/>
    <property type="match status" value="1"/>
</dbReference>
<dbReference type="EMBL" id="JBBPBM010000024">
    <property type="protein sequence ID" value="KAK8543415.1"/>
    <property type="molecule type" value="Genomic_DNA"/>
</dbReference>
<evidence type="ECO:0000256" key="9">
    <source>
        <dbReference type="SAM" id="MobiDB-lite"/>
    </source>
</evidence>
<keyword evidence="3" id="KW-0150">Chloroplast</keyword>
<sequence>MSTLSPPRFKLSAFSNGGGNDLTTIKVTRTRTSPCFKHVIYIEYRLKLASYPLAYSNHFKFTNPAFTLHCTGPDSADDTVSISWEKGNDDFDSGSSVLEIGTDDQENTDGDGGNGGDNRGDSFGGGGYGGRDDEEEKEFGPILMFDEVLQEAEAKGVKLPSDMMDAAKSCGIRKLFLLRYLNLQGSIWPLGFLVKHCSMLRNRTLADPSFLFKVGTEVGIDSCCATFAEIKKRGPNFWSEFELYLADLSVGLVIDVAMVGMLAPYARFGRPSASGSLFGRLQHACSALPSSVFEAERPGCKFSVNQRIATFFYKGVLYGSVGFGCGLVGQGIANLVMTARRSIRKSDEDIPVPPLLPTAALWGVFLAVSANIRYQIINGLERLVEASPVAKQLPPVAMAFTVGVRFANNVYSGMQFVDWAKWSGVQ</sequence>
<evidence type="ECO:0000256" key="8">
    <source>
        <dbReference type="ARBA" id="ARBA00023136"/>
    </source>
</evidence>
<dbReference type="EMBL" id="JBBPBM010000024">
    <property type="protein sequence ID" value="KAK8543412.1"/>
    <property type="molecule type" value="Genomic_DNA"/>
</dbReference>
<dbReference type="Pfam" id="PF11891">
    <property type="entry name" value="RETICULATA-like"/>
    <property type="match status" value="1"/>
</dbReference>
<gene>
    <name evidence="11" type="ORF">V6N12_015962</name>
    <name evidence="12" type="ORF">V6N12_015965</name>
</gene>
<evidence type="ECO:0000313" key="12">
    <source>
        <dbReference type="EMBL" id="KAK8543415.1"/>
    </source>
</evidence>
<evidence type="ECO:0000313" key="13">
    <source>
        <dbReference type="Proteomes" id="UP001472677"/>
    </source>
</evidence>
<evidence type="ECO:0000256" key="5">
    <source>
        <dbReference type="ARBA" id="ARBA00022692"/>
    </source>
</evidence>
<dbReference type="PANTHER" id="PTHR31038">
    <property type="entry name" value="EXPRESSED PROTEIN-RELATED"/>
    <property type="match status" value="1"/>
</dbReference>
<evidence type="ECO:0000256" key="7">
    <source>
        <dbReference type="ARBA" id="ARBA00022989"/>
    </source>
</evidence>
<proteinExistence type="inferred from homology"/>
<evidence type="ECO:0000256" key="1">
    <source>
        <dbReference type="ARBA" id="ARBA00004508"/>
    </source>
</evidence>